<dbReference type="PANTHER" id="PTHR44379:SF5">
    <property type="entry name" value="OXIDOREDUCTASE WITH IRON-SULFUR SUBUNIT"/>
    <property type="match status" value="1"/>
</dbReference>
<dbReference type="Proteomes" id="UP000324209">
    <property type="component" value="Chromosome"/>
</dbReference>
<dbReference type="RefSeq" id="WP_149486714.1">
    <property type="nucleotide sequence ID" value="NZ_CP036150.1"/>
</dbReference>
<evidence type="ECO:0000256" key="2">
    <source>
        <dbReference type="ARBA" id="ARBA00022723"/>
    </source>
</evidence>
<dbReference type="InterPro" id="IPR001041">
    <property type="entry name" value="2Fe-2S_ferredoxin-type"/>
</dbReference>
<dbReference type="Pfam" id="PF00111">
    <property type="entry name" value="Fer2"/>
    <property type="match status" value="1"/>
</dbReference>
<dbReference type="InterPro" id="IPR006058">
    <property type="entry name" value="2Fe2S_fd_BS"/>
</dbReference>
<sequence>MSKITVNGIEYEIAPEQEDMSLLAYLRDELDLTGTKNGCSEGTCGACTVLVNNKAIRSCRFKLSKALEGEVLTIEGLIREDGSLHPLQQAFIDAGAVQCGFCTPGMIMQALDLLHKNPEPDRETIRKAMRGNLCRCTGYQTIVDAVQLASKRMMTPYPPYGGS</sequence>
<dbReference type="InterPro" id="IPR002888">
    <property type="entry name" value="2Fe-2S-bd"/>
</dbReference>
<keyword evidence="4" id="KW-0408">Iron</keyword>
<organism evidence="7 8">
    <name type="scientific">Oceanispirochaeta crateris</name>
    <dbReference type="NCBI Taxonomy" id="2518645"/>
    <lineage>
        <taxon>Bacteria</taxon>
        <taxon>Pseudomonadati</taxon>
        <taxon>Spirochaetota</taxon>
        <taxon>Spirochaetia</taxon>
        <taxon>Spirochaetales</taxon>
        <taxon>Spirochaetaceae</taxon>
        <taxon>Oceanispirochaeta</taxon>
    </lineage>
</organism>
<evidence type="ECO:0000256" key="5">
    <source>
        <dbReference type="ARBA" id="ARBA00023014"/>
    </source>
</evidence>
<name>A0A5C1QKJ5_9SPIO</name>
<dbReference type="SUPFAM" id="SSF54292">
    <property type="entry name" value="2Fe-2S ferredoxin-like"/>
    <property type="match status" value="1"/>
</dbReference>
<dbReference type="PROSITE" id="PS00197">
    <property type="entry name" value="2FE2S_FER_1"/>
    <property type="match status" value="1"/>
</dbReference>
<keyword evidence="1" id="KW-0001">2Fe-2S</keyword>
<dbReference type="Gene3D" id="3.10.20.30">
    <property type="match status" value="1"/>
</dbReference>
<dbReference type="Gene3D" id="1.10.150.120">
    <property type="entry name" value="[2Fe-2S]-binding domain"/>
    <property type="match status" value="1"/>
</dbReference>
<dbReference type="FunFam" id="1.10.150.120:FF:000003">
    <property type="entry name" value="Carbon monoxide dehydrogenase, small subunit"/>
    <property type="match status" value="1"/>
</dbReference>
<dbReference type="AlphaFoldDB" id="A0A5C1QKJ5"/>
<evidence type="ECO:0000256" key="3">
    <source>
        <dbReference type="ARBA" id="ARBA00023002"/>
    </source>
</evidence>
<dbReference type="CDD" id="cd00207">
    <property type="entry name" value="fer2"/>
    <property type="match status" value="1"/>
</dbReference>
<dbReference type="SUPFAM" id="SSF47741">
    <property type="entry name" value="CO dehydrogenase ISP C-domain like"/>
    <property type="match status" value="1"/>
</dbReference>
<feature type="domain" description="2Fe-2S ferredoxin-type" evidence="6">
    <location>
        <begin position="2"/>
        <end position="77"/>
    </location>
</feature>
<keyword evidence="3" id="KW-0560">Oxidoreductase</keyword>
<reference evidence="7 8" key="1">
    <citation type="submission" date="2019-02" db="EMBL/GenBank/DDBJ databases">
        <title>Complete Genome Sequence and Methylome Analysis of free living Spirochaetas.</title>
        <authorList>
            <person name="Fomenkov A."/>
            <person name="Dubinina G."/>
            <person name="Leshcheva N."/>
            <person name="Mikheeva N."/>
            <person name="Grabovich M."/>
            <person name="Vincze T."/>
            <person name="Roberts R.J."/>
        </authorList>
    </citation>
    <scope>NUCLEOTIDE SEQUENCE [LARGE SCALE GENOMIC DNA]</scope>
    <source>
        <strain evidence="7 8">K2</strain>
    </source>
</reference>
<dbReference type="PROSITE" id="PS51085">
    <property type="entry name" value="2FE2S_FER_2"/>
    <property type="match status" value="1"/>
</dbReference>
<protein>
    <submittedName>
        <fullName evidence="7">(2Fe-2S)-binding protein</fullName>
    </submittedName>
</protein>
<evidence type="ECO:0000259" key="6">
    <source>
        <dbReference type="PROSITE" id="PS51085"/>
    </source>
</evidence>
<dbReference type="InterPro" id="IPR036884">
    <property type="entry name" value="2Fe-2S-bd_dom_sf"/>
</dbReference>
<dbReference type="GO" id="GO:0046872">
    <property type="term" value="F:metal ion binding"/>
    <property type="evidence" value="ECO:0007669"/>
    <property type="project" value="UniProtKB-KW"/>
</dbReference>
<dbReference type="InterPro" id="IPR036010">
    <property type="entry name" value="2Fe-2S_ferredoxin-like_sf"/>
</dbReference>
<evidence type="ECO:0000256" key="4">
    <source>
        <dbReference type="ARBA" id="ARBA00023004"/>
    </source>
</evidence>
<dbReference type="Pfam" id="PF01799">
    <property type="entry name" value="Fer2_2"/>
    <property type="match status" value="1"/>
</dbReference>
<keyword evidence="8" id="KW-1185">Reference proteome</keyword>
<dbReference type="InterPro" id="IPR051452">
    <property type="entry name" value="Diverse_Oxidoreductases"/>
</dbReference>
<dbReference type="GO" id="GO:0016491">
    <property type="term" value="F:oxidoreductase activity"/>
    <property type="evidence" value="ECO:0007669"/>
    <property type="project" value="UniProtKB-KW"/>
</dbReference>
<evidence type="ECO:0000313" key="7">
    <source>
        <dbReference type="EMBL" id="QEN08633.1"/>
    </source>
</evidence>
<keyword evidence="5" id="KW-0411">Iron-sulfur</keyword>
<evidence type="ECO:0000313" key="8">
    <source>
        <dbReference type="Proteomes" id="UP000324209"/>
    </source>
</evidence>
<evidence type="ECO:0000256" key="1">
    <source>
        <dbReference type="ARBA" id="ARBA00022714"/>
    </source>
</evidence>
<keyword evidence="2" id="KW-0479">Metal-binding</keyword>
<dbReference type="OrthoDB" id="9796880at2"/>
<dbReference type="GO" id="GO:0051537">
    <property type="term" value="F:2 iron, 2 sulfur cluster binding"/>
    <property type="evidence" value="ECO:0007669"/>
    <property type="project" value="UniProtKB-KW"/>
</dbReference>
<dbReference type="PANTHER" id="PTHR44379">
    <property type="entry name" value="OXIDOREDUCTASE WITH IRON-SULFUR SUBUNIT"/>
    <property type="match status" value="1"/>
</dbReference>
<dbReference type="KEGG" id="ock:EXM22_11790"/>
<accession>A0A5C1QKJ5</accession>
<gene>
    <name evidence="7" type="ORF">EXM22_11790</name>
</gene>
<dbReference type="InterPro" id="IPR012675">
    <property type="entry name" value="Beta-grasp_dom_sf"/>
</dbReference>
<proteinExistence type="predicted"/>
<dbReference type="EMBL" id="CP036150">
    <property type="protein sequence ID" value="QEN08633.1"/>
    <property type="molecule type" value="Genomic_DNA"/>
</dbReference>